<evidence type="ECO:0000313" key="2">
    <source>
        <dbReference type="Proteomes" id="UP000033423"/>
    </source>
</evidence>
<proteinExistence type="predicted"/>
<dbReference type="EMBL" id="LACI01000151">
    <property type="protein sequence ID" value="KJU87471.1"/>
    <property type="molecule type" value="Genomic_DNA"/>
</dbReference>
<sequence>MKRYFLLLCMMLILIPACTRKGKRVDLEPFGIGGVSDNATSGIIPGSGFKEPYAPEKQKTYEGKTETLQMPSYERTAKDKAAFELHPVDPKRLALEDKPVMINVDGMALSDFIIYAVGDALKVTFFIDEAVKGMKTPVTLRMTREMSAAGAL</sequence>
<accession>A0A0F3GZY5</accession>
<comment type="caution">
    <text evidence="1">The sequence shown here is derived from an EMBL/GenBank/DDBJ whole genome shotgun (WGS) entry which is preliminary data.</text>
</comment>
<gene>
    <name evidence="1" type="ORF">MBAV_000327</name>
</gene>
<name>A0A0F3GZY5_9BACT</name>
<organism evidence="1 2">
    <name type="scientific">Candidatus Magnetobacterium bavaricum</name>
    <dbReference type="NCBI Taxonomy" id="29290"/>
    <lineage>
        <taxon>Bacteria</taxon>
        <taxon>Pseudomonadati</taxon>
        <taxon>Nitrospirota</taxon>
        <taxon>Thermodesulfovibrionia</taxon>
        <taxon>Thermodesulfovibrionales</taxon>
        <taxon>Candidatus Magnetobacteriaceae</taxon>
        <taxon>Candidatus Magnetobacterium</taxon>
    </lineage>
</organism>
<reference evidence="1 2" key="1">
    <citation type="submission" date="2015-02" db="EMBL/GenBank/DDBJ databases">
        <title>Single-cell genomics of uncultivated deep-branching MTB reveals a conserved set of magnetosome genes.</title>
        <authorList>
            <person name="Kolinko S."/>
            <person name="Richter M."/>
            <person name="Glockner F.O."/>
            <person name="Brachmann A."/>
            <person name="Schuler D."/>
        </authorList>
    </citation>
    <scope>NUCLEOTIDE SEQUENCE [LARGE SCALE GENOMIC DNA]</scope>
    <source>
        <strain evidence="1">TM-1</strain>
    </source>
</reference>
<feature type="non-terminal residue" evidence="1">
    <location>
        <position position="152"/>
    </location>
</feature>
<evidence type="ECO:0000313" key="1">
    <source>
        <dbReference type="EMBL" id="KJU87471.1"/>
    </source>
</evidence>
<dbReference type="AlphaFoldDB" id="A0A0F3GZY5"/>
<dbReference type="Proteomes" id="UP000033423">
    <property type="component" value="Unassembled WGS sequence"/>
</dbReference>
<keyword evidence="2" id="KW-1185">Reference proteome</keyword>
<protein>
    <submittedName>
        <fullName evidence="1">Uncharacterized protein</fullName>
    </submittedName>
</protein>